<accession>A0A8T5UVY8</accession>
<dbReference type="Gene3D" id="2.160.20.60">
    <property type="entry name" value="Glutamate synthase, alpha subunit, C-terminal domain"/>
    <property type="match status" value="2"/>
</dbReference>
<dbReference type="PANTHER" id="PTHR39673">
    <property type="entry name" value="TUNGSTEN FORMYLMETHANOFURAN DEHYDROGENASE, SUBUNIT C (FWDC)"/>
    <property type="match status" value="1"/>
</dbReference>
<proteinExistence type="predicted"/>
<gene>
    <name evidence="1" type="ORF">K8N75_08495</name>
</gene>
<reference evidence="2" key="1">
    <citation type="journal article" date="2022" name="Microbiol. Resour. Announc.">
        <title>Draft Genome Sequence of a Methanogenic Archaeon from West Spitsbergen Permafrost.</title>
        <authorList>
            <person name="Trubitsyn V."/>
            <person name="Rivkina E."/>
            <person name="Shcherbakova V."/>
        </authorList>
    </citation>
    <scope>NUCLEOTIDE SEQUENCE [LARGE SCALE GENOMIC DNA]</scope>
    <source>
        <strain evidence="2">VT</strain>
    </source>
</reference>
<dbReference type="Proteomes" id="UP000825933">
    <property type="component" value="Unassembled WGS sequence"/>
</dbReference>
<keyword evidence="2" id="KW-1185">Reference proteome</keyword>
<dbReference type="EMBL" id="JAIOUQ010000009">
    <property type="protein sequence ID" value="MBZ2166076.1"/>
    <property type="molecule type" value="Genomic_DNA"/>
</dbReference>
<comment type="caution">
    <text evidence="1">The sequence shown here is derived from an EMBL/GenBank/DDBJ whole genome shotgun (WGS) entry which is preliminary data.</text>
</comment>
<sequence length="309" mass="33531">MFKIFGRKSEDNKPDLLEITLQKPVDCLCDFTYNFYWQHNGENLAPDWKVPDNNLTFGDLIKHLKKGGNLKINGNVGHRLCSSMGTDLVYFGGTGKEIPVGNVYVDGNVDTRMGISMTGGNIYVKGHVSEPMGNILEVKSDLKGYRKFRSITDIVSNGLKGDNPLGFKLLGNKLTINDQTVKDTVGARLDVDFEIIVNGNVDLSTGILMRNGSVRVNGTAGKNTGALMNGGTVVINGDTDDFTGIDMIKGQIIVNGDAGKFMAANKKGGVLMAHKGSPIPPTTIKTLETSDQNLLIVNGFNPRNFIKFE</sequence>
<protein>
    <recommendedName>
        <fullName evidence="3">Formylmethanofuran dehydrogenase</fullName>
    </recommendedName>
</protein>
<dbReference type="SUPFAM" id="SSF69336">
    <property type="entry name" value="Alpha subunit of glutamate synthase, C-terminal domain"/>
    <property type="match status" value="1"/>
</dbReference>
<dbReference type="InterPro" id="IPR036485">
    <property type="entry name" value="Glu_synth_asu_C_sf"/>
</dbReference>
<dbReference type="RefSeq" id="WP_223791651.1">
    <property type="nucleotide sequence ID" value="NZ_JAIOUQ010000009.1"/>
</dbReference>
<evidence type="ECO:0008006" key="3">
    <source>
        <dbReference type="Google" id="ProtNLM"/>
    </source>
</evidence>
<dbReference type="GO" id="GO:0016491">
    <property type="term" value="F:oxidoreductase activity"/>
    <property type="evidence" value="ECO:0007669"/>
    <property type="project" value="InterPro"/>
</dbReference>
<evidence type="ECO:0000313" key="2">
    <source>
        <dbReference type="Proteomes" id="UP000825933"/>
    </source>
</evidence>
<evidence type="ECO:0000313" key="1">
    <source>
        <dbReference type="EMBL" id="MBZ2166076.1"/>
    </source>
</evidence>
<name>A0A8T5UVY8_9EURY</name>
<dbReference type="PANTHER" id="PTHR39673:SF8">
    <property type="entry name" value="GLUTAMATE SYNTHASE ALPHA SUBUNIT C-TERMINAL DOMAIN-CONTAINING PROTEIN"/>
    <property type="match status" value="1"/>
</dbReference>
<organism evidence="1 2">
    <name type="scientific">Methanobacterium spitsbergense</name>
    <dbReference type="NCBI Taxonomy" id="2874285"/>
    <lineage>
        <taxon>Archaea</taxon>
        <taxon>Methanobacteriati</taxon>
        <taxon>Methanobacteriota</taxon>
        <taxon>Methanomada group</taxon>
        <taxon>Methanobacteria</taxon>
        <taxon>Methanobacteriales</taxon>
        <taxon>Methanobacteriaceae</taxon>
        <taxon>Methanobacterium</taxon>
    </lineage>
</organism>
<dbReference type="AlphaFoldDB" id="A0A8T5UVY8"/>